<dbReference type="PANTHER" id="PTHR48100:SF44">
    <property type="entry name" value="PHOSPHATASE C1620.13-RELATED"/>
    <property type="match status" value="1"/>
</dbReference>
<dbReference type="SUPFAM" id="SSF53254">
    <property type="entry name" value="Phosphoglycerate mutase-like"/>
    <property type="match status" value="1"/>
</dbReference>
<dbReference type="GO" id="GO:0005829">
    <property type="term" value="C:cytosol"/>
    <property type="evidence" value="ECO:0007669"/>
    <property type="project" value="TreeGrafter"/>
</dbReference>
<protein>
    <recommendedName>
        <fullName evidence="7">Phosphoglycerate mutase</fullName>
    </recommendedName>
</protein>
<feature type="binding site" evidence="3">
    <location>
        <position position="85"/>
    </location>
    <ligand>
        <name>substrate</name>
    </ligand>
</feature>
<feature type="binding site" evidence="3">
    <location>
        <begin position="35"/>
        <end position="42"/>
    </location>
    <ligand>
        <name>substrate</name>
    </ligand>
</feature>
<feature type="active site" description="Proton donor/acceptor" evidence="2">
    <location>
        <position position="111"/>
    </location>
</feature>
<gene>
    <name evidence="5" type="ORF">HYH03_013651</name>
</gene>
<evidence type="ECO:0000313" key="5">
    <source>
        <dbReference type="EMBL" id="KAG2487807.1"/>
    </source>
</evidence>
<keyword evidence="6" id="KW-1185">Reference proteome</keyword>
<accession>A0A835XQQ0</accession>
<feature type="region of interest" description="Disordered" evidence="4">
    <location>
        <begin position="1"/>
        <end position="25"/>
    </location>
</feature>
<dbReference type="Proteomes" id="UP000612055">
    <property type="component" value="Unassembled WGS sequence"/>
</dbReference>
<dbReference type="AlphaFoldDB" id="A0A835XQQ0"/>
<proteinExistence type="inferred from homology"/>
<dbReference type="CDD" id="cd07067">
    <property type="entry name" value="HP_PGM_like"/>
    <property type="match status" value="1"/>
</dbReference>
<sequence>MASRQERREVQDAQRQQKATARMDPSRAATVLLVRHGQTDWNVNRRLQGHLDIPLNEEGVRQAEELAVALEPVAFTAIYSSDLSRAVKTAEAIAARRPEPTKVTTSPNLRERALGVVEGLTPAEAAQGVPEAFRLLASDNDDAVVPGGESPRQLRTRVAAEVGRIAAMHPGETVLIVAHGGPLHSCYRHAVGHAYHGAVANASVHKLLVEGRVWAVLQWNAHAGKLVHGNAFGGGAHEG</sequence>
<evidence type="ECO:0000256" key="1">
    <source>
        <dbReference type="ARBA" id="ARBA00038362"/>
    </source>
</evidence>
<dbReference type="SMART" id="SM00855">
    <property type="entry name" value="PGAM"/>
    <property type="match status" value="1"/>
</dbReference>
<dbReference type="InterPro" id="IPR029033">
    <property type="entry name" value="His_PPase_superfam"/>
</dbReference>
<comment type="caution">
    <text evidence="5">The sequence shown here is derived from an EMBL/GenBank/DDBJ whole genome shotgun (WGS) entry which is preliminary data.</text>
</comment>
<name>A0A835XQQ0_9CHLO</name>
<organism evidence="5 6">
    <name type="scientific">Edaphochlamys debaryana</name>
    <dbReference type="NCBI Taxonomy" id="47281"/>
    <lineage>
        <taxon>Eukaryota</taxon>
        <taxon>Viridiplantae</taxon>
        <taxon>Chlorophyta</taxon>
        <taxon>core chlorophytes</taxon>
        <taxon>Chlorophyceae</taxon>
        <taxon>CS clade</taxon>
        <taxon>Chlamydomonadales</taxon>
        <taxon>Chlamydomonadales incertae sedis</taxon>
        <taxon>Edaphochlamys</taxon>
    </lineage>
</organism>
<reference evidence="5" key="1">
    <citation type="journal article" date="2020" name="bioRxiv">
        <title>Comparative genomics of Chlamydomonas.</title>
        <authorList>
            <person name="Craig R.J."/>
            <person name="Hasan A.R."/>
            <person name="Ness R.W."/>
            <person name="Keightley P.D."/>
        </authorList>
    </citation>
    <scope>NUCLEOTIDE SEQUENCE</scope>
    <source>
        <strain evidence="5">CCAP 11/70</strain>
    </source>
</reference>
<feature type="compositionally biased region" description="Basic and acidic residues" evidence="4">
    <location>
        <begin position="1"/>
        <end position="12"/>
    </location>
</feature>
<comment type="similarity">
    <text evidence="1">Belongs to the phosphoglycerate mutase family.</text>
</comment>
<dbReference type="PROSITE" id="PS00175">
    <property type="entry name" value="PG_MUTASE"/>
    <property type="match status" value="1"/>
</dbReference>
<evidence type="ECO:0008006" key="7">
    <source>
        <dbReference type="Google" id="ProtNLM"/>
    </source>
</evidence>
<dbReference type="PANTHER" id="PTHR48100">
    <property type="entry name" value="BROAD-SPECIFICITY PHOSPHATASE YOR283W-RELATED"/>
    <property type="match status" value="1"/>
</dbReference>
<dbReference type="InterPro" id="IPR050275">
    <property type="entry name" value="PGM_Phosphatase"/>
</dbReference>
<dbReference type="EMBL" id="JAEHOE010000092">
    <property type="protein sequence ID" value="KAG2487807.1"/>
    <property type="molecule type" value="Genomic_DNA"/>
</dbReference>
<dbReference type="OrthoDB" id="354304at2759"/>
<dbReference type="Pfam" id="PF00300">
    <property type="entry name" value="His_Phos_1"/>
    <property type="match status" value="1"/>
</dbReference>
<dbReference type="InterPro" id="IPR001345">
    <property type="entry name" value="PG/BPGM_mutase_AS"/>
</dbReference>
<dbReference type="Gene3D" id="3.40.50.1240">
    <property type="entry name" value="Phosphoglycerate mutase-like"/>
    <property type="match status" value="1"/>
</dbReference>
<dbReference type="InterPro" id="IPR013078">
    <property type="entry name" value="His_Pase_superF_clade-1"/>
</dbReference>
<evidence type="ECO:0000256" key="2">
    <source>
        <dbReference type="PIRSR" id="PIRSR613078-1"/>
    </source>
</evidence>
<evidence type="ECO:0000256" key="3">
    <source>
        <dbReference type="PIRSR" id="PIRSR613078-2"/>
    </source>
</evidence>
<feature type="active site" description="Tele-phosphohistidine intermediate" evidence="2">
    <location>
        <position position="36"/>
    </location>
</feature>
<evidence type="ECO:0000256" key="4">
    <source>
        <dbReference type="SAM" id="MobiDB-lite"/>
    </source>
</evidence>
<evidence type="ECO:0000313" key="6">
    <source>
        <dbReference type="Proteomes" id="UP000612055"/>
    </source>
</evidence>
<dbReference type="GO" id="GO:0016791">
    <property type="term" value="F:phosphatase activity"/>
    <property type="evidence" value="ECO:0007669"/>
    <property type="project" value="TreeGrafter"/>
</dbReference>